<evidence type="ECO:0000313" key="2">
    <source>
        <dbReference type="EMBL" id="NKX44634.1"/>
    </source>
</evidence>
<dbReference type="Proteomes" id="UP000526408">
    <property type="component" value="Unassembled WGS sequence"/>
</dbReference>
<dbReference type="CDD" id="cd04301">
    <property type="entry name" value="NAT_SF"/>
    <property type="match status" value="1"/>
</dbReference>
<reference evidence="2 3" key="1">
    <citation type="submission" date="2020-04" db="EMBL/GenBank/DDBJ databases">
        <authorList>
            <person name="Yoon J."/>
        </authorList>
    </citation>
    <scope>NUCLEOTIDE SEQUENCE [LARGE SCALE GENOMIC DNA]</scope>
    <source>
        <strain evidence="2 3">KMU-115</strain>
    </source>
</reference>
<name>A0A7X6GYA0_9RHOB</name>
<dbReference type="InterPro" id="IPR000182">
    <property type="entry name" value="GNAT_dom"/>
</dbReference>
<keyword evidence="2" id="KW-0808">Transferase</keyword>
<dbReference type="EMBL" id="JAAZQQ010000002">
    <property type="protein sequence ID" value="NKX44634.1"/>
    <property type="molecule type" value="Genomic_DNA"/>
</dbReference>
<keyword evidence="3" id="KW-1185">Reference proteome</keyword>
<gene>
    <name evidence="2" type="ORF">HCU73_08535</name>
</gene>
<protein>
    <submittedName>
        <fullName evidence="2">GNAT family N-acetyltransferase</fullName>
    </submittedName>
</protein>
<dbReference type="PROSITE" id="PS51186">
    <property type="entry name" value="GNAT"/>
    <property type="match status" value="1"/>
</dbReference>
<evidence type="ECO:0000313" key="3">
    <source>
        <dbReference type="Proteomes" id="UP000526408"/>
    </source>
</evidence>
<dbReference type="InterPro" id="IPR016181">
    <property type="entry name" value="Acyl_CoA_acyltransferase"/>
</dbReference>
<feature type="domain" description="N-acetyltransferase" evidence="1">
    <location>
        <begin position="14"/>
        <end position="155"/>
    </location>
</feature>
<sequence>MAGRRDGAGAPQTTVIRAARVDDRPALHALFEESWLSFWAPHLPPGAEERFRARDPVTVFLDEALDRIEVAEVEGAVVGALLVEGDRLEDLHVVQSRQGEGIGRLLFTRAKTLGARRLEVRAFNTRAIAFYDHMGWHRARTFETTELGYPVLTHEYVEQGALQGGAS</sequence>
<accession>A0A7X6GYA0</accession>
<dbReference type="GO" id="GO:0016747">
    <property type="term" value="F:acyltransferase activity, transferring groups other than amino-acyl groups"/>
    <property type="evidence" value="ECO:0007669"/>
    <property type="project" value="InterPro"/>
</dbReference>
<dbReference type="SUPFAM" id="SSF55729">
    <property type="entry name" value="Acyl-CoA N-acyltransferases (Nat)"/>
    <property type="match status" value="1"/>
</dbReference>
<dbReference type="Gene3D" id="3.40.630.30">
    <property type="match status" value="1"/>
</dbReference>
<comment type="caution">
    <text evidence="2">The sequence shown here is derived from an EMBL/GenBank/DDBJ whole genome shotgun (WGS) entry which is preliminary data.</text>
</comment>
<dbReference type="Pfam" id="PF13508">
    <property type="entry name" value="Acetyltransf_7"/>
    <property type="match status" value="1"/>
</dbReference>
<dbReference type="AlphaFoldDB" id="A0A7X6GYA0"/>
<evidence type="ECO:0000259" key="1">
    <source>
        <dbReference type="PROSITE" id="PS51186"/>
    </source>
</evidence>
<organism evidence="2 3">
    <name type="scientific">Roseicyclus persicicus</name>
    <dbReference type="NCBI Taxonomy" id="2650661"/>
    <lineage>
        <taxon>Bacteria</taxon>
        <taxon>Pseudomonadati</taxon>
        <taxon>Pseudomonadota</taxon>
        <taxon>Alphaproteobacteria</taxon>
        <taxon>Rhodobacterales</taxon>
        <taxon>Roseobacteraceae</taxon>
        <taxon>Roseicyclus</taxon>
    </lineage>
</organism>
<proteinExistence type="predicted"/>
<dbReference type="RefSeq" id="WP_168622994.1">
    <property type="nucleotide sequence ID" value="NZ_JAAZQQ010000002.1"/>
</dbReference>